<organism evidence="3 4">
    <name type="scientific">Physocladia obscura</name>
    <dbReference type="NCBI Taxonomy" id="109957"/>
    <lineage>
        <taxon>Eukaryota</taxon>
        <taxon>Fungi</taxon>
        <taxon>Fungi incertae sedis</taxon>
        <taxon>Chytridiomycota</taxon>
        <taxon>Chytridiomycota incertae sedis</taxon>
        <taxon>Chytridiomycetes</taxon>
        <taxon>Chytridiales</taxon>
        <taxon>Chytriomycetaceae</taxon>
        <taxon>Physocladia</taxon>
    </lineage>
</organism>
<evidence type="ECO:0000313" key="3">
    <source>
        <dbReference type="EMBL" id="KAJ3112857.1"/>
    </source>
</evidence>
<accession>A0AAD5XAF2</accession>
<dbReference type="PANTHER" id="PTHR23159:SF60">
    <property type="entry name" value="SPINDLE ASSEMBLY ABNORMAL PROTEIN 4"/>
    <property type="match status" value="1"/>
</dbReference>
<feature type="compositionally biased region" description="Low complexity" evidence="2">
    <location>
        <begin position="189"/>
        <end position="219"/>
    </location>
</feature>
<feature type="coiled-coil region" evidence="1">
    <location>
        <begin position="597"/>
        <end position="682"/>
    </location>
</feature>
<comment type="caution">
    <text evidence="3">The sequence shown here is derived from an EMBL/GenBank/DDBJ whole genome shotgun (WGS) entry which is preliminary data.</text>
</comment>
<evidence type="ECO:0000256" key="2">
    <source>
        <dbReference type="SAM" id="MobiDB-lite"/>
    </source>
</evidence>
<dbReference type="Proteomes" id="UP001211907">
    <property type="component" value="Unassembled WGS sequence"/>
</dbReference>
<evidence type="ECO:0000313" key="4">
    <source>
        <dbReference type="Proteomes" id="UP001211907"/>
    </source>
</evidence>
<feature type="compositionally biased region" description="Low complexity" evidence="2">
    <location>
        <begin position="356"/>
        <end position="382"/>
    </location>
</feature>
<feature type="compositionally biased region" description="Polar residues" evidence="2">
    <location>
        <begin position="159"/>
        <end position="175"/>
    </location>
</feature>
<protein>
    <submittedName>
        <fullName evidence="3">Uncharacterized protein</fullName>
    </submittedName>
</protein>
<feature type="compositionally biased region" description="Low complexity" evidence="2">
    <location>
        <begin position="390"/>
        <end position="405"/>
    </location>
</feature>
<dbReference type="AlphaFoldDB" id="A0AAD5XAF2"/>
<feature type="compositionally biased region" description="Polar residues" evidence="2">
    <location>
        <begin position="339"/>
        <end position="352"/>
    </location>
</feature>
<feature type="region of interest" description="Disordered" evidence="2">
    <location>
        <begin position="238"/>
        <end position="281"/>
    </location>
</feature>
<feature type="region of interest" description="Disordered" evidence="2">
    <location>
        <begin position="147"/>
        <end position="175"/>
    </location>
</feature>
<evidence type="ECO:0000256" key="1">
    <source>
        <dbReference type="SAM" id="Coils"/>
    </source>
</evidence>
<feature type="coiled-coil region" evidence="1">
    <location>
        <begin position="709"/>
        <end position="743"/>
    </location>
</feature>
<feature type="region of interest" description="Disordered" evidence="2">
    <location>
        <begin position="1"/>
        <end position="28"/>
    </location>
</feature>
<dbReference type="EMBL" id="JADGJH010001498">
    <property type="protein sequence ID" value="KAJ3112857.1"/>
    <property type="molecule type" value="Genomic_DNA"/>
</dbReference>
<feature type="region of interest" description="Disordered" evidence="2">
    <location>
        <begin position="85"/>
        <end position="113"/>
    </location>
</feature>
<keyword evidence="1" id="KW-0175">Coiled coil</keyword>
<feature type="region of interest" description="Disordered" evidence="2">
    <location>
        <begin position="189"/>
        <end position="224"/>
    </location>
</feature>
<gene>
    <name evidence="3" type="ORF">HK100_002169</name>
</gene>
<sequence>MFAKSGRSTPIANSNGTNGSANMAPSVAAPGARPWLQKRQTQGHPNIINNNSNININGVTNAAAGPAVPVNTALAVQHTALVFNPGPSSGVSEVVQSRPVRRPLPQRNAPPATTSITAATTLANTNANINTSPTVSLVSAPNVAGIIPGAQRPNFPLRTRSSSNTNGNLNGKAQPLQRPTVQQMAYYSQFPQQQQQQPQQNLQQPSIQQQSLQQPVHQLLPPPSKQLYPLQMQQQLLSPPPQLQQPQQASPREQRPYHSPRPLTPSTPHYSRQQQQQQQDKLDRLMNEAQLDAQTNHATSPTPTQTSPLTVAASAGVSTTAGMPSSMIFVSLPQAPLVSSTGHQRQPSQGSITIPRVSSVTRNASNSSNSSRRSRITSVRAAGSTDLNAPNTSPSTISGTTPIPSFKSQRSSRLTLPISEKTLDVTSNDGSFSLESLKAFNARIEALESLNESLKLELSHKEKRIDAITAHTKETDRRLDQAQHDLRESDSKLRKLRGDRGSVISEVSLNSSKRVKSLRQGLADLEMLRQTEADQLRGFFSKEMKSKDSEIQRLTDALQAQLRAKAALSAVTNGAVASVGSAITGVIGGTAADDFAISVLLKQMELQKLKVADLEQKLAIYSPDANSTTIENGVETKQVLERRIQSLESQHSLEIDAITSEMEQLRVELDDVLKAYEDVELKREAEVARYESDKKELERLGQLEISDWKEKYKTMMNTFAKEKESLRAELTKMAAEVESTKRTHEKMLSEVSEKHAVQLNDVKTQMSQTFHQRNINSILGSVNEQLEQLMTEKTLVEASLVSCTQERDDSLKKLQEAGKTIETLTAHQKALEDGFATKIGNLVEKNKTLKEAKIDSDSQATMANSKFAALFSQFEALKADKLAENDRFKQELERLEKSRTALEMELNSSGHEFDDLIEKLRLAESAKAILEKDVEILNLQIEKLQSTSGTKISFEDESFLDSLATDKLRQDLLDTREKVIIL</sequence>
<reference evidence="3" key="1">
    <citation type="submission" date="2020-05" db="EMBL/GenBank/DDBJ databases">
        <title>Phylogenomic resolution of chytrid fungi.</title>
        <authorList>
            <person name="Stajich J.E."/>
            <person name="Amses K."/>
            <person name="Simmons R."/>
            <person name="Seto K."/>
            <person name="Myers J."/>
            <person name="Bonds A."/>
            <person name="Quandt C.A."/>
            <person name="Barry K."/>
            <person name="Liu P."/>
            <person name="Grigoriev I."/>
            <person name="Longcore J.E."/>
            <person name="James T.Y."/>
        </authorList>
    </citation>
    <scope>NUCLEOTIDE SEQUENCE</scope>
    <source>
        <strain evidence="3">JEL0513</strain>
    </source>
</reference>
<feature type="compositionally biased region" description="Polar residues" evidence="2">
    <location>
        <begin position="1"/>
        <end position="23"/>
    </location>
</feature>
<name>A0AAD5XAF2_9FUNG</name>
<feature type="region of interest" description="Disordered" evidence="2">
    <location>
        <begin position="339"/>
        <end position="412"/>
    </location>
</feature>
<feature type="compositionally biased region" description="Polar residues" evidence="2">
    <location>
        <begin position="86"/>
        <end position="95"/>
    </location>
</feature>
<keyword evidence="4" id="KW-1185">Reference proteome</keyword>
<proteinExistence type="predicted"/>
<dbReference type="PANTHER" id="PTHR23159">
    <property type="entry name" value="CENTROSOMAL PROTEIN 2"/>
    <property type="match status" value="1"/>
</dbReference>
<feature type="coiled-coil region" evidence="1">
    <location>
        <begin position="437"/>
        <end position="499"/>
    </location>
</feature>
<feature type="coiled-coil region" evidence="1">
    <location>
        <begin position="878"/>
        <end position="947"/>
    </location>
</feature>